<dbReference type="InterPro" id="IPR051810">
    <property type="entry name" value="Precorrin_MeTrfase"/>
</dbReference>
<proteinExistence type="predicted"/>
<keyword evidence="3" id="KW-1185">Reference proteome</keyword>
<dbReference type="PANTHER" id="PTHR47036:SF1">
    <property type="entry name" value="COBALT-FACTOR III C(17)-METHYLTRANSFERASE-RELATED"/>
    <property type="match status" value="1"/>
</dbReference>
<evidence type="ECO:0000313" key="3">
    <source>
        <dbReference type="Proteomes" id="UP000032946"/>
    </source>
</evidence>
<dbReference type="PANTHER" id="PTHR47036">
    <property type="entry name" value="COBALT-FACTOR III C(17)-METHYLTRANSFERASE-RELATED"/>
    <property type="match status" value="1"/>
</dbReference>
<protein>
    <submittedName>
        <fullName evidence="2">Cobalamin biosynthesis protein CobE/CbiG-like</fullName>
    </submittedName>
</protein>
<dbReference type="InterPro" id="IPR036518">
    <property type="entry name" value="CobE/GbiG_C_sf"/>
</dbReference>
<gene>
    <name evidence="2" type="ORF">ARTHRO_20233</name>
</gene>
<dbReference type="Proteomes" id="UP000032946">
    <property type="component" value="Chromosome"/>
</dbReference>
<dbReference type="EMBL" id="FO818640">
    <property type="protein sequence ID" value="CDM94699.1"/>
    <property type="molecule type" value="Genomic_DNA"/>
</dbReference>
<sequence length="161" mass="17357">MTNLWLKISSSQKVLWVGIGCQRHTPRLVIETAIKQVFQEHQLAEDAIIGIATIEGKADEGGLVELCSDRHWILQTFSPQQLQGVKVPNPSMVVQQKITTPSVAEAAALEAAGVSTLLVPKCIYRGENLTPEGAKISQAVTIAIAKITLIESCGKIGNRTC</sequence>
<dbReference type="RefSeq" id="WP_008050316.1">
    <property type="nucleotide sequence ID" value="NZ_FO818640.1"/>
</dbReference>
<reference evidence="2 3" key="1">
    <citation type="submission" date="2014-02" db="EMBL/GenBank/DDBJ databases">
        <authorList>
            <person name="Genoscope - CEA"/>
        </authorList>
    </citation>
    <scope>NUCLEOTIDE SEQUENCE [LARGE SCALE GENOMIC DNA]</scope>
    <source>
        <strain evidence="2 3">PCC 8005</strain>
    </source>
</reference>
<organism evidence="2 3">
    <name type="scientific">Limnospira indica PCC 8005</name>
    <dbReference type="NCBI Taxonomy" id="376219"/>
    <lineage>
        <taxon>Bacteria</taxon>
        <taxon>Bacillati</taxon>
        <taxon>Cyanobacteriota</taxon>
        <taxon>Cyanophyceae</taxon>
        <taxon>Oscillatoriophycideae</taxon>
        <taxon>Oscillatoriales</taxon>
        <taxon>Sirenicapillariaceae</taxon>
        <taxon>Limnospira</taxon>
    </lineage>
</organism>
<dbReference type="Pfam" id="PF01890">
    <property type="entry name" value="CbiG_C"/>
    <property type="match status" value="1"/>
</dbReference>
<evidence type="ECO:0000259" key="1">
    <source>
        <dbReference type="Pfam" id="PF01890"/>
    </source>
</evidence>
<dbReference type="Gene3D" id="3.30.420.180">
    <property type="entry name" value="CobE/GbiG C-terminal domain"/>
    <property type="match status" value="1"/>
</dbReference>
<dbReference type="GO" id="GO:0009236">
    <property type="term" value="P:cobalamin biosynthetic process"/>
    <property type="evidence" value="ECO:0007669"/>
    <property type="project" value="InterPro"/>
</dbReference>
<dbReference type="AlphaFoldDB" id="A0A9P1P0F0"/>
<accession>A0A9P1P0F0</accession>
<dbReference type="SUPFAM" id="SSF159664">
    <property type="entry name" value="CobE/GbiG C-terminal domain-like"/>
    <property type="match status" value="1"/>
</dbReference>
<name>A0A9P1P0F0_9CYAN</name>
<dbReference type="InterPro" id="IPR002750">
    <property type="entry name" value="CobE/GbiG_C"/>
</dbReference>
<feature type="domain" description="CobE/GbiG C-terminal" evidence="1">
    <location>
        <begin position="15"/>
        <end position="145"/>
    </location>
</feature>
<evidence type="ECO:0000313" key="2">
    <source>
        <dbReference type="EMBL" id="CDM94699.1"/>
    </source>
</evidence>